<dbReference type="Proteomes" id="UP001409585">
    <property type="component" value="Unassembled WGS sequence"/>
</dbReference>
<organism evidence="6 7">
    <name type="scientific">Halioxenophilus aromaticivorans</name>
    <dbReference type="NCBI Taxonomy" id="1306992"/>
    <lineage>
        <taxon>Bacteria</taxon>
        <taxon>Pseudomonadati</taxon>
        <taxon>Pseudomonadota</taxon>
        <taxon>Gammaproteobacteria</taxon>
        <taxon>Alteromonadales</taxon>
        <taxon>Alteromonadaceae</taxon>
        <taxon>Halioxenophilus</taxon>
    </lineage>
</organism>
<proteinExistence type="predicted"/>
<accession>A0AAV3U8D2</accession>
<keyword evidence="3 5" id="KW-1133">Transmembrane helix</keyword>
<sequence>MNWADFTILAILVFSGLISLKRGFVKEALSLVVWVVALIVAGTFREPLAQMLTDVIETPSLRMMAAFAILFIVTLVVGGLINHLVAHLVNVTGLGGTDRFLGFLFGVFRGGLVIVALVIIVPEFIPIEDDGWWRESVLIPHFVALKSVTLELFEAVKNLFGMGFKSSTLESTVP</sequence>
<dbReference type="PANTHER" id="PTHR36926">
    <property type="entry name" value="COLICIN V PRODUCTION PROTEIN"/>
    <property type="match status" value="1"/>
</dbReference>
<keyword evidence="4 5" id="KW-0472">Membrane</keyword>
<protein>
    <submittedName>
        <fullName evidence="6">CvpA family protein</fullName>
    </submittedName>
</protein>
<evidence type="ECO:0000256" key="2">
    <source>
        <dbReference type="ARBA" id="ARBA00022692"/>
    </source>
</evidence>
<evidence type="ECO:0000256" key="5">
    <source>
        <dbReference type="SAM" id="Phobius"/>
    </source>
</evidence>
<evidence type="ECO:0000313" key="6">
    <source>
        <dbReference type="EMBL" id="GAA4956108.1"/>
    </source>
</evidence>
<feature type="transmembrane region" description="Helical" evidence="5">
    <location>
        <begin position="28"/>
        <end position="44"/>
    </location>
</feature>
<keyword evidence="2 5" id="KW-0812">Transmembrane</keyword>
<keyword evidence="7" id="KW-1185">Reference proteome</keyword>
<gene>
    <name evidence="6" type="ORF">GCM10025791_40440</name>
</gene>
<name>A0AAV3U8D2_9ALTE</name>
<evidence type="ECO:0000256" key="4">
    <source>
        <dbReference type="ARBA" id="ARBA00023136"/>
    </source>
</evidence>
<feature type="transmembrane region" description="Helical" evidence="5">
    <location>
        <begin position="64"/>
        <end position="89"/>
    </location>
</feature>
<comment type="caution">
    <text evidence="6">The sequence shown here is derived from an EMBL/GenBank/DDBJ whole genome shotgun (WGS) entry which is preliminary data.</text>
</comment>
<evidence type="ECO:0000313" key="7">
    <source>
        <dbReference type="Proteomes" id="UP001409585"/>
    </source>
</evidence>
<dbReference type="EMBL" id="BAABLX010000072">
    <property type="protein sequence ID" value="GAA4956108.1"/>
    <property type="molecule type" value="Genomic_DNA"/>
</dbReference>
<dbReference type="AlphaFoldDB" id="A0AAV3U8D2"/>
<dbReference type="InterPro" id="IPR052719">
    <property type="entry name" value="CvpA-like"/>
</dbReference>
<dbReference type="Pfam" id="PF02674">
    <property type="entry name" value="Colicin_V"/>
    <property type="match status" value="1"/>
</dbReference>
<dbReference type="RefSeq" id="WP_345426666.1">
    <property type="nucleotide sequence ID" value="NZ_AP031496.1"/>
</dbReference>
<evidence type="ECO:0000256" key="1">
    <source>
        <dbReference type="ARBA" id="ARBA00004141"/>
    </source>
</evidence>
<dbReference type="InterPro" id="IPR003825">
    <property type="entry name" value="Colicin-V_CvpA"/>
</dbReference>
<feature type="transmembrane region" description="Helical" evidence="5">
    <location>
        <begin position="6"/>
        <end position="21"/>
    </location>
</feature>
<comment type="subcellular location">
    <subcellularLocation>
        <location evidence="1">Membrane</location>
        <topology evidence="1">Multi-pass membrane protein</topology>
    </subcellularLocation>
</comment>
<dbReference type="GO" id="GO:0016020">
    <property type="term" value="C:membrane"/>
    <property type="evidence" value="ECO:0007669"/>
    <property type="project" value="UniProtKB-SubCell"/>
</dbReference>
<reference evidence="7" key="1">
    <citation type="journal article" date="2019" name="Int. J. Syst. Evol. Microbiol.">
        <title>The Global Catalogue of Microorganisms (GCM) 10K type strain sequencing project: providing services to taxonomists for standard genome sequencing and annotation.</title>
        <authorList>
            <consortium name="The Broad Institute Genomics Platform"/>
            <consortium name="The Broad Institute Genome Sequencing Center for Infectious Disease"/>
            <person name="Wu L."/>
            <person name="Ma J."/>
        </authorList>
    </citation>
    <scope>NUCLEOTIDE SEQUENCE [LARGE SCALE GENOMIC DNA]</scope>
    <source>
        <strain evidence="7">JCM 19134</strain>
    </source>
</reference>
<evidence type="ECO:0000256" key="3">
    <source>
        <dbReference type="ARBA" id="ARBA00022989"/>
    </source>
</evidence>
<feature type="transmembrane region" description="Helical" evidence="5">
    <location>
        <begin position="101"/>
        <end position="125"/>
    </location>
</feature>
<dbReference type="GO" id="GO:0009403">
    <property type="term" value="P:toxin biosynthetic process"/>
    <property type="evidence" value="ECO:0007669"/>
    <property type="project" value="InterPro"/>
</dbReference>
<dbReference type="PANTHER" id="PTHR36926:SF1">
    <property type="entry name" value="COLICIN V PRODUCTION PROTEIN"/>
    <property type="match status" value="1"/>
</dbReference>